<reference evidence="1 2" key="1">
    <citation type="submission" date="2016-10" db="EMBL/GenBank/DDBJ databases">
        <authorList>
            <person name="de Groot N.N."/>
        </authorList>
    </citation>
    <scope>NUCLEOTIDE SEQUENCE [LARGE SCALE GENOMIC DNA]</scope>
    <source>
        <strain evidence="1 2">DSM 19938</strain>
    </source>
</reference>
<evidence type="ECO:0000313" key="1">
    <source>
        <dbReference type="EMBL" id="SEJ31204.1"/>
    </source>
</evidence>
<proteinExistence type="predicted"/>
<dbReference type="STRING" id="408657.SAMN04487995_4135"/>
<organism evidence="1 2">
    <name type="scientific">Dyadobacter koreensis</name>
    <dbReference type="NCBI Taxonomy" id="408657"/>
    <lineage>
        <taxon>Bacteria</taxon>
        <taxon>Pseudomonadati</taxon>
        <taxon>Bacteroidota</taxon>
        <taxon>Cytophagia</taxon>
        <taxon>Cytophagales</taxon>
        <taxon>Spirosomataceae</taxon>
        <taxon>Dyadobacter</taxon>
    </lineage>
</organism>
<keyword evidence="2" id="KW-1185">Reference proteome</keyword>
<evidence type="ECO:0000313" key="2">
    <source>
        <dbReference type="Proteomes" id="UP000199532"/>
    </source>
</evidence>
<protein>
    <submittedName>
        <fullName evidence="1">Uncharacterized protein</fullName>
    </submittedName>
</protein>
<gene>
    <name evidence="1" type="ORF">SAMN04487995_4135</name>
</gene>
<sequence>MNSTLYRIMKFSFYKTTFRNMKNQITRILMILIYTSTISISDALPKNSATTRLSLRLNGKLTEPNEFIHVTNGRLTLVDHNSKYGSETELQFFAYLKRAGKIVDVNAYAHNFSVRSIELSEILRSAQVGDDIIIEPARKADNSGRKVIYVRYSMLFPVFNWFPFLNRNKGGC</sequence>
<accession>A0A1H6XUB0</accession>
<dbReference type="EMBL" id="FNXY01000006">
    <property type="protein sequence ID" value="SEJ31204.1"/>
    <property type="molecule type" value="Genomic_DNA"/>
</dbReference>
<dbReference type="AlphaFoldDB" id="A0A1H6XUB0"/>
<dbReference type="Proteomes" id="UP000199532">
    <property type="component" value="Unassembled WGS sequence"/>
</dbReference>
<name>A0A1H6XUB0_9BACT</name>